<evidence type="ECO:0000256" key="1">
    <source>
        <dbReference type="SAM" id="MobiDB-lite"/>
    </source>
</evidence>
<dbReference type="InterPro" id="IPR017216">
    <property type="entry name" value="HPS3"/>
</dbReference>
<evidence type="ECO:0008006" key="6">
    <source>
        <dbReference type="Google" id="ProtNLM"/>
    </source>
</evidence>
<keyword evidence="5" id="KW-1185">Reference proteome</keyword>
<sequence>MVRVFKCYNFKAARILPTADEPLAVFACDDLVFVATRQCSIKVFKKDDSDNFTEWRTFSTICLVEKFAYNKHKNYVITLEQKRSWKSISKYVRLYLNWDLDLPKASKQRTKVRIAGKSHSLHVSGSYAQQFEVIELPVEGSITTLDVCQLTGNFAIGHGRVVNLFHIIEKTVGNSEKTYQDVESFLELCWNFEVRSLSLSGEYLACCSAKEVQVIIIKYADMDTQNSQKKKKSLAARDTNLGSAYPEMTSKHSKSRQEKNQAQFHMDETESLSSSPDFSNQTFLSSVSIRRPLSAVSSNLHMHGDTSCFSPFVDDEFYQEWSFDGDEDLVRDTCESSGSLSKQIYLPSIHAGTPYPIQDVTAPLLQDYRGGPGKSSSGVSAKTVLYVGDLKEQDEWISVMLLPSLVPEKTFGTTSSAAWSGTNPLKPTSLAHRGSICCYVSLQRGGYLYRLNPDTALVSSYRYTDVACKVVAGPHFLEVITQTGLETYTARWGAVSLSAIEAVEGGRQDQVRPPSSLDICLCGLEPFFGAVDISHGSDSIALLTKIDPQKGQEDVQWNLYLLQCSSAADFYKDVINYATRIQETGPMSYLHLLQEAHLYLRWELRRTLTPDLDLIDLYQESCALLGEFYSMPYQEEWDLCLPYYKMSCLSVTDIVRQAIQHREHTKEHTPVYVYGRGLIHYLDWVLYQSDISLDLRQDIANAILHIYSQTSPESVPLLILYSKLHNFSPENALQSLSDYFTFKESRGEIISIQDRLALVKVHLLMCDPQAAEIELSALDKEKLLSICTSHPQLICIEEDFTPLGQLIRQHTTTFLMRLLAEMLGSGTIMLDACLNLLEKNMDIPRYKNNQVREFLEIVLNDNKRKFCFAECGSILCRMYIQRLLLGCESQTARQISSPPSKFQLPTGNGHFAARYTWLDYMPPVNDPSGLLRPCLNVSMAIPGGPGNRIGSTPLAVHAGGMGHKECVDKDEACTCTCAFCIQDLLKLQSLLCSQYADYQLQQEIIQLIQGRPDMAGWDSIWMLCKHKAQSMDVAEFAVDRYPHTVAKLASSTFRLDLEKWQFLLRCLEERLQETSASTEISPSSSTSTLQQQLLTAYKDVLDEMAELFSPEEFLMALPENGSLNFLLPFITRSLQRFHLLQLKNLIMTKGKALLEQL</sequence>
<dbReference type="GO" id="GO:0005737">
    <property type="term" value="C:cytoplasm"/>
    <property type="evidence" value="ECO:0007669"/>
    <property type="project" value="TreeGrafter"/>
</dbReference>
<dbReference type="OrthoDB" id="10255480at2759"/>
<dbReference type="Pfam" id="PF14763">
    <property type="entry name" value="HPS3_C"/>
    <property type="match status" value="2"/>
</dbReference>
<dbReference type="PANTHER" id="PTHR28633:SF1">
    <property type="entry name" value="BLOC-2 COMPLEX MEMBER HPS3"/>
    <property type="match status" value="1"/>
</dbReference>
<gene>
    <name evidence="4" type="ORF">C0Q70_03687</name>
</gene>
<protein>
    <recommendedName>
        <fullName evidence="6">BLOC-2 complex member HPS3 central region domain-containing protein</fullName>
    </recommendedName>
</protein>
<name>A0A2T7PTE9_POMCA</name>
<feature type="region of interest" description="Disordered" evidence="1">
    <location>
        <begin position="244"/>
        <end position="278"/>
    </location>
</feature>
<dbReference type="InterPro" id="IPR029437">
    <property type="entry name" value="HPS3_N"/>
</dbReference>
<organism evidence="4 5">
    <name type="scientific">Pomacea canaliculata</name>
    <name type="common">Golden apple snail</name>
    <dbReference type="NCBI Taxonomy" id="400727"/>
    <lineage>
        <taxon>Eukaryota</taxon>
        <taxon>Metazoa</taxon>
        <taxon>Spiralia</taxon>
        <taxon>Lophotrochozoa</taxon>
        <taxon>Mollusca</taxon>
        <taxon>Gastropoda</taxon>
        <taxon>Caenogastropoda</taxon>
        <taxon>Architaenioglossa</taxon>
        <taxon>Ampullarioidea</taxon>
        <taxon>Ampullariidae</taxon>
        <taxon>Pomacea</taxon>
    </lineage>
</organism>
<feature type="domain" description="BLOC-2 complex member HPS3 N-terminal" evidence="2">
    <location>
        <begin position="3"/>
        <end position="241"/>
    </location>
</feature>
<dbReference type="PANTHER" id="PTHR28633">
    <property type="entry name" value="HERMANSKY-PUDLAK SYNDROME 3 PROTEIN"/>
    <property type="match status" value="1"/>
</dbReference>
<evidence type="ECO:0000313" key="5">
    <source>
        <dbReference type="Proteomes" id="UP000245119"/>
    </source>
</evidence>
<evidence type="ECO:0000259" key="3">
    <source>
        <dbReference type="Pfam" id="PF14763"/>
    </source>
</evidence>
<accession>A0A2T7PTE9</accession>
<evidence type="ECO:0000259" key="2">
    <source>
        <dbReference type="Pfam" id="PF14761"/>
    </source>
</evidence>
<dbReference type="STRING" id="400727.A0A2T7PTE9"/>
<evidence type="ECO:0000313" key="4">
    <source>
        <dbReference type="EMBL" id="PVD36701.1"/>
    </source>
</evidence>
<proteinExistence type="predicted"/>
<feature type="domain" description="BLOC-2 complex member HPS3 C-terminal" evidence="3">
    <location>
        <begin position="980"/>
        <end position="1135"/>
    </location>
</feature>
<dbReference type="InterPro" id="IPR029438">
    <property type="entry name" value="HPS3_C"/>
</dbReference>
<feature type="domain" description="BLOC-2 complex member HPS3 N-terminal" evidence="2">
    <location>
        <begin position="434"/>
        <end position="553"/>
    </location>
</feature>
<dbReference type="EMBL" id="PZQS01000002">
    <property type="protein sequence ID" value="PVD36701.1"/>
    <property type="molecule type" value="Genomic_DNA"/>
</dbReference>
<dbReference type="AlphaFoldDB" id="A0A2T7PTE9"/>
<comment type="caution">
    <text evidence="4">The sequence shown here is derived from an EMBL/GenBank/DDBJ whole genome shotgun (WGS) entry which is preliminary data.</text>
</comment>
<feature type="domain" description="BLOC-2 complex member HPS3 C-terminal" evidence="3">
    <location>
        <begin position="570"/>
        <end position="923"/>
    </location>
</feature>
<dbReference type="Proteomes" id="UP000245119">
    <property type="component" value="Linkage Group LG2"/>
</dbReference>
<reference evidence="4 5" key="1">
    <citation type="submission" date="2018-04" db="EMBL/GenBank/DDBJ databases">
        <title>The genome of golden apple snail Pomacea canaliculata provides insight into stress tolerance and invasive adaptation.</title>
        <authorList>
            <person name="Liu C."/>
            <person name="Liu B."/>
            <person name="Ren Y."/>
            <person name="Zhang Y."/>
            <person name="Wang H."/>
            <person name="Li S."/>
            <person name="Jiang F."/>
            <person name="Yin L."/>
            <person name="Zhang G."/>
            <person name="Qian W."/>
            <person name="Fan W."/>
        </authorList>
    </citation>
    <scope>NUCLEOTIDE SEQUENCE [LARGE SCALE GENOMIC DNA]</scope>
    <source>
        <strain evidence="4">SZHN2017</strain>
        <tissue evidence="4">Muscle</tissue>
    </source>
</reference>
<dbReference type="OMA" id="PLANRCQ"/>
<dbReference type="Pfam" id="PF14761">
    <property type="entry name" value="HPS3_N"/>
    <property type="match status" value="2"/>
</dbReference>